<evidence type="ECO:0000313" key="1">
    <source>
        <dbReference type="EMBL" id="QBJ03821.1"/>
    </source>
</evidence>
<proteinExistence type="predicted"/>
<evidence type="ECO:0000313" key="2">
    <source>
        <dbReference type="Proteomes" id="UP000306187"/>
    </source>
</evidence>
<organism evidence="1 2">
    <name type="scientific">Lactobacillus phage SAC12B</name>
    <dbReference type="NCBI Taxonomy" id="2510941"/>
    <lineage>
        <taxon>Viruses</taxon>
        <taxon>Duplodnaviria</taxon>
        <taxon>Heunggongvirae</taxon>
        <taxon>Uroviricota</taxon>
        <taxon>Caudoviricetes</taxon>
        <taxon>Herelleviridae</taxon>
        <taxon>Tybeckvirus</taxon>
        <taxon>Tybeckvirus SAC12B</taxon>
    </lineage>
</organism>
<keyword evidence="2" id="KW-1185">Reference proteome</keyword>
<gene>
    <name evidence="1" type="ORF">SAC12B_0032</name>
</gene>
<sequence>MDNEEFDELMEELGIPKDHIKSVYVCPFCYEDWPDSIVENDEGDSLIYYKDLDKNLVVDFNTLKYPDTRDLYSITAGFKINYCPMCGRKL</sequence>
<dbReference type="EMBL" id="MK504446">
    <property type="protein sequence ID" value="QBJ03821.1"/>
    <property type="molecule type" value="Genomic_DNA"/>
</dbReference>
<accession>A0A4Y5FFD4</accession>
<name>A0A4Y5FFD4_9CAUD</name>
<protein>
    <submittedName>
        <fullName evidence="1">Uncharacterized protein</fullName>
    </submittedName>
</protein>
<dbReference type="Proteomes" id="UP000306187">
    <property type="component" value="Segment"/>
</dbReference>
<reference evidence="1" key="1">
    <citation type="submission" date="2019-02" db="EMBL/GenBank/DDBJ databases">
        <title>Isolation of virulent Lactobacillus brevis phages.</title>
        <authorList>
            <person name="Feyereisen M."/>
            <person name="Mahony J."/>
            <person name="O'Sullivan T."/>
            <person name="van Sinderen D."/>
        </authorList>
    </citation>
    <scope>NUCLEOTIDE SEQUENCE [LARGE SCALE GENOMIC DNA]</scope>
</reference>